<dbReference type="EMBL" id="JAFIRA010000004">
    <property type="protein sequence ID" value="MCJ2541916.1"/>
    <property type="molecule type" value="Genomic_DNA"/>
</dbReference>
<feature type="region of interest" description="Disordered" evidence="1">
    <location>
        <begin position="98"/>
        <end position="119"/>
    </location>
</feature>
<dbReference type="Pfam" id="PF06967">
    <property type="entry name" value="Mo-nitro_C"/>
    <property type="match status" value="1"/>
</dbReference>
<feature type="domain" description="Mo-dependent nitrogenase C-terminal" evidence="2">
    <location>
        <begin position="24"/>
        <end position="96"/>
    </location>
</feature>
<organism evidence="3 4">
    <name type="scientific">Thermostichus vulcanus str. 'Rupite'</name>
    <dbReference type="NCBI Taxonomy" id="2813851"/>
    <lineage>
        <taxon>Bacteria</taxon>
        <taxon>Bacillati</taxon>
        <taxon>Cyanobacteriota</taxon>
        <taxon>Cyanophyceae</taxon>
        <taxon>Thermostichales</taxon>
        <taxon>Thermostichaceae</taxon>
        <taxon>Thermostichus</taxon>
    </lineage>
</organism>
<name>A0ABT0C838_THEVL</name>
<comment type="caution">
    <text evidence="3">The sequence shown here is derived from an EMBL/GenBank/DDBJ whole genome shotgun (WGS) entry which is preliminary data.</text>
</comment>
<dbReference type="Proteomes" id="UP000830835">
    <property type="component" value="Unassembled WGS sequence"/>
</dbReference>
<gene>
    <name evidence="3" type="ORF">JX360_03170</name>
</gene>
<dbReference type="InterPro" id="IPR009717">
    <property type="entry name" value="Mo-dep_Nase_C"/>
</dbReference>
<reference evidence="3" key="1">
    <citation type="submission" date="2021-02" db="EMBL/GenBank/DDBJ databases">
        <title>The CRISPR/cas machinery reduction and long-range gene transfer in the hot spring cyanobacterium Synechococcus.</title>
        <authorList>
            <person name="Dvorak P."/>
            <person name="Jahodarova E."/>
            <person name="Hasler P."/>
            <person name="Poulickova A."/>
        </authorList>
    </citation>
    <scope>NUCLEOTIDE SEQUENCE</scope>
    <source>
        <strain evidence="3">Rupite</strain>
    </source>
</reference>
<evidence type="ECO:0000259" key="2">
    <source>
        <dbReference type="Pfam" id="PF06967"/>
    </source>
</evidence>
<evidence type="ECO:0000313" key="4">
    <source>
        <dbReference type="Proteomes" id="UP000830835"/>
    </source>
</evidence>
<keyword evidence="4" id="KW-1185">Reference proteome</keyword>
<dbReference type="RefSeq" id="WP_244349123.1">
    <property type="nucleotide sequence ID" value="NZ_JAFIRA010000004.1"/>
</dbReference>
<protein>
    <submittedName>
        <fullName evidence="3">Nitrogenase</fullName>
    </submittedName>
</protein>
<evidence type="ECO:0000313" key="3">
    <source>
        <dbReference type="EMBL" id="MCJ2541916.1"/>
    </source>
</evidence>
<accession>A0ABT0C838</accession>
<sequence>MTSHSPYHLSNPSQGHLNPFTWLVHRLRHWLDGIAITNPRQAAWICRLIPASCPFERDIRLGSRTVHIPALCRINPLYEQLIALRLRASSYLVQSSRSGFSSSFQQPDSHPVQESPSCP</sequence>
<proteinExistence type="predicted"/>
<evidence type="ECO:0000256" key="1">
    <source>
        <dbReference type="SAM" id="MobiDB-lite"/>
    </source>
</evidence>